<name>A0A8X8KQ17_9RHOB</name>
<evidence type="ECO:0000313" key="4">
    <source>
        <dbReference type="Proteomes" id="UP000484076"/>
    </source>
</evidence>
<keyword evidence="1" id="KW-0472">Membrane</keyword>
<protein>
    <submittedName>
        <fullName evidence="3">DUF1801 domain-containing protein</fullName>
    </submittedName>
</protein>
<dbReference type="RefSeq" id="WP_152828690.1">
    <property type="nucleotide sequence ID" value="NZ_WHUT02000019.1"/>
</dbReference>
<comment type="caution">
    <text evidence="3">The sequence shown here is derived from an EMBL/GenBank/DDBJ whole genome shotgun (WGS) entry which is preliminary data.</text>
</comment>
<organism evidence="3 4">
    <name type="scientific">Fertoeibacter niger</name>
    <dbReference type="NCBI Taxonomy" id="2656921"/>
    <lineage>
        <taxon>Bacteria</taxon>
        <taxon>Pseudomonadati</taxon>
        <taxon>Pseudomonadota</taxon>
        <taxon>Alphaproteobacteria</taxon>
        <taxon>Rhodobacterales</taxon>
        <taxon>Paracoccaceae</taxon>
        <taxon>Fertoeibacter</taxon>
    </lineage>
</organism>
<dbReference type="EMBL" id="WHUT02000019">
    <property type="protein sequence ID" value="NUB46700.1"/>
    <property type="molecule type" value="Genomic_DNA"/>
</dbReference>
<reference evidence="3" key="1">
    <citation type="submission" date="2020-05" db="EMBL/GenBank/DDBJ databases">
        <title>Fertoebacter nigrum gen. nov., sp. nov., a new member of the family Rhodobacteraceae.</title>
        <authorList>
            <person name="Szuroczki S."/>
            <person name="Abbaszade G."/>
            <person name="Buni D."/>
            <person name="Schumann P."/>
            <person name="Toth E."/>
        </authorList>
    </citation>
    <scope>NUCLEOTIDE SEQUENCE</scope>
    <source>
        <strain evidence="3">RG-N-1a</strain>
    </source>
</reference>
<dbReference type="Pfam" id="PF08818">
    <property type="entry name" value="DUF1801"/>
    <property type="match status" value="1"/>
</dbReference>
<evidence type="ECO:0000313" key="3">
    <source>
        <dbReference type="EMBL" id="NUB46700.1"/>
    </source>
</evidence>
<dbReference type="AlphaFoldDB" id="A0A8X8KQ17"/>
<dbReference type="Proteomes" id="UP000484076">
    <property type="component" value="Unassembled WGS sequence"/>
</dbReference>
<keyword evidence="1" id="KW-0812">Transmembrane</keyword>
<sequence>MGTLKTTASEESLADFLARVPDVPRRDEAARLAAIFADATGFAPRIWGGTMVGYGRYAYRTANGRIEEYFATGFAPRKAELVIYILPGYAGFGALLAALGPHRKGKSCLYLRRLAGVDEAVLARLIRAGLEDLATRATILPH</sequence>
<gene>
    <name evidence="3" type="ORF">GEU84_020105</name>
</gene>
<feature type="domain" description="YdhG-like" evidence="2">
    <location>
        <begin position="25"/>
        <end position="128"/>
    </location>
</feature>
<proteinExistence type="predicted"/>
<evidence type="ECO:0000256" key="1">
    <source>
        <dbReference type="SAM" id="Phobius"/>
    </source>
</evidence>
<keyword evidence="4" id="KW-1185">Reference proteome</keyword>
<keyword evidence="1" id="KW-1133">Transmembrane helix</keyword>
<accession>A0A8X8KQ17</accession>
<evidence type="ECO:0000259" key="2">
    <source>
        <dbReference type="Pfam" id="PF08818"/>
    </source>
</evidence>
<dbReference type="InterPro" id="IPR014922">
    <property type="entry name" value="YdhG-like"/>
</dbReference>
<feature type="transmembrane region" description="Helical" evidence="1">
    <location>
        <begin position="81"/>
        <end position="99"/>
    </location>
</feature>